<feature type="compositionally biased region" description="Low complexity" evidence="1">
    <location>
        <begin position="444"/>
        <end position="456"/>
    </location>
</feature>
<evidence type="ECO:0000256" key="1">
    <source>
        <dbReference type="SAM" id="MobiDB-lite"/>
    </source>
</evidence>
<organism evidence="5 6">
    <name type="scientific">Claviceps africana</name>
    <dbReference type="NCBI Taxonomy" id="83212"/>
    <lineage>
        <taxon>Eukaryota</taxon>
        <taxon>Fungi</taxon>
        <taxon>Dikarya</taxon>
        <taxon>Ascomycota</taxon>
        <taxon>Pezizomycotina</taxon>
        <taxon>Sordariomycetes</taxon>
        <taxon>Hypocreomycetidae</taxon>
        <taxon>Hypocreales</taxon>
        <taxon>Clavicipitaceae</taxon>
        <taxon>Claviceps</taxon>
    </lineage>
</organism>
<feature type="domain" description="DBL homology" evidence="2">
    <location>
        <begin position="860"/>
        <end position="1060"/>
    </location>
</feature>
<comment type="caution">
    <text evidence="5">The sequence shown here is derived from an EMBL/GenBank/DDBJ whole genome shotgun (WGS) entry which is preliminary data.</text>
</comment>
<feature type="compositionally biased region" description="Basic residues" evidence="1">
    <location>
        <begin position="218"/>
        <end position="227"/>
    </location>
</feature>
<evidence type="ECO:0000313" key="6">
    <source>
        <dbReference type="Proteomes" id="UP000811619"/>
    </source>
</evidence>
<feature type="region of interest" description="Disordered" evidence="1">
    <location>
        <begin position="531"/>
        <end position="822"/>
    </location>
</feature>
<gene>
    <name evidence="5" type="ORF">E4U42_006026</name>
</gene>
<dbReference type="Pfam" id="PF24344">
    <property type="entry name" value="PH_23"/>
    <property type="match status" value="1"/>
</dbReference>
<protein>
    <recommendedName>
        <fullName evidence="7">SRm160/300 splicing coactivator</fullName>
    </recommendedName>
</protein>
<feature type="region of interest" description="Disordered" evidence="1">
    <location>
        <begin position="1"/>
        <end position="90"/>
    </location>
</feature>
<evidence type="ECO:0000313" key="5">
    <source>
        <dbReference type="EMBL" id="KAG5920922.1"/>
    </source>
</evidence>
<dbReference type="InterPro" id="IPR056223">
    <property type="entry name" value="PH_24"/>
</dbReference>
<feature type="compositionally biased region" description="Low complexity" evidence="1">
    <location>
        <begin position="636"/>
        <end position="652"/>
    </location>
</feature>
<feature type="compositionally biased region" description="Basic residues" evidence="1">
    <location>
        <begin position="597"/>
        <end position="610"/>
    </location>
</feature>
<feature type="region of interest" description="Disordered" evidence="1">
    <location>
        <begin position="1722"/>
        <end position="1775"/>
    </location>
</feature>
<evidence type="ECO:0000259" key="2">
    <source>
        <dbReference type="Pfam" id="PF24340"/>
    </source>
</evidence>
<feature type="compositionally biased region" description="Low complexity" evidence="1">
    <location>
        <begin position="1694"/>
        <end position="1706"/>
    </location>
</feature>
<feature type="domain" description="PH" evidence="4">
    <location>
        <begin position="1495"/>
        <end position="1629"/>
    </location>
</feature>
<feature type="compositionally biased region" description="Polar residues" evidence="1">
    <location>
        <begin position="457"/>
        <end position="472"/>
    </location>
</feature>
<evidence type="ECO:0000259" key="4">
    <source>
        <dbReference type="Pfam" id="PF24345"/>
    </source>
</evidence>
<feature type="compositionally biased region" description="Basic and acidic residues" evidence="1">
    <location>
        <begin position="389"/>
        <end position="405"/>
    </location>
</feature>
<feature type="compositionally biased region" description="Basic and acidic residues" evidence="1">
    <location>
        <begin position="150"/>
        <end position="165"/>
    </location>
</feature>
<feature type="compositionally biased region" description="Low complexity" evidence="1">
    <location>
        <begin position="40"/>
        <end position="52"/>
    </location>
</feature>
<feature type="compositionally biased region" description="Polar residues" evidence="1">
    <location>
        <begin position="1"/>
        <end position="32"/>
    </location>
</feature>
<proteinExistence type="predicted"/>
<dbReference type="InterPro" id="IPR056222">
    <property type="entry name" value="PH_23"/>
</dbReference>
<feature type="compositionally biased region" description="Low complexity" evidence="1">
    <location>
        <begin position="768"/>
        <end position="799"/>
    </location>
</feature>
<feature type="compositionally biased region" description="Acidic residues" evidence="1">
    <location>
        <begin position="1429"/>
        <end position="1442"/>
    </location>
</feature>
<feature type="compositionally biased region" description="Basic and acidic residues" evidence="1">
    <location>
        <begin position="1394"/>
        <end position="1403"/>
    </location>
</feature>
<feature type="compositionally biased region" description="Basic residues" evidence="1">
    <location>
        <begin position="234"/>
        <end position="245"/>
    </location>
</feature>
<feature type="region of interest" description="Disordered" evidence="1">
    <location>
        <begin position="105"/>
        <end position="481"/>
    </location>
</feature>
<dbReference type="InterPro" id="IPR056416">
    <property type="entry name" value="DH_2_fung"/>
</dbReference>
<feature type="compositionally biased region" description="Basic and acidic residues" evidence="1">
    <location>
        <begin position="531"/>
        <end position="543"/>
    </location>
</feature>
<feature type="compositionally biased region" description="Basic residues" evidence="1">
    <location>
        <begin position="843"/>
        <end position="857"/>
    </location>
</feature>
<feature type="compositionally biased region" description="Basic residues" evidence="1">
    <location>
        <begin position="362"/>
        <end position="371"/>
    </location>
</feature>
<feature type="compositionally biased region" description="Low complexity" evidence="1">
    <location>
        <begin position="372"/>
        <end position="388"/>
    </location>
</feature>
<name>A0A8K0NJL1_9HYPO</name>
<feature type="compositionally biased region" description="Low complexity" evidence="1">
    <location>
        <begin position="1732"/>
        <end position="1765"/>
    </location>
</feature>
<evidence type="ECO:0000259" key="3">
    <source>
        <dbReference type="Pfam" id="PF24344"/>
    </source>
</evidence>
<dbReference type="OrthoDB" id="5408934at2759"/>
<feature type="region of interest" description="Disordered" evidence="1">
    <location>
        <begin position="1219"/>
        <end position="1442"/>
    </location>
</feature>
<sequence length="1911" mass="207314">MPPSTSSPDDDGVSQTHPASPQATKPDTTSAGAETPKKNAPSSDASASASSPVGVRKARPRPRKEPPTLLTDFFRGKQSPARLAAERKHRQSIDLVKAELRQEMRQSAVQRLQQPGGVKDRVSKWQTAHAAAMVDGDPDDAATEPTDVAFKGDDGKSVTESDRVRIKFRQKKRSPSRPKSHPASPNHGPRSEREVDDDCATPPLSPPKKRVVSDEHWRKPRARRNPSRRVSSSSRRHRTSPRGRRLPSDFVQKSGGNPLVSNKVKEWAAKVHVPEGPSPVRSHRSSKSADVVARSEDARSEARKSCSDITARWVTRQKTRRRGAAAAAAAADYDDGDDNHDASSGGVRPASGADRTPTSRDKHTRVLRSRSKTTSGSGRPSSPSARNRASQDLDVPSRRADDQAKARGSNTGPRVRRGSLLDTPTRKQGPLLREPKTPRRADKSSCLSDEQSSLSSTRNTASDLASSLTSKSVADIPADIPFGHSAFSELDLTIQGQPRSRPKRPLVHRATSLKSMPKVFKKVVEESRKIIQEMNEPPRHHVANDPPSIEKWLNNTMDAFVDSKPRTEKGSPEPKPEPKPELTDENPDKRPQDTPRSHRRRSSHGTKVSRKSSSTLADADEKQAPLEPGPSQAKNPSTPDSASHAAATTPTSNSNGGLKRSRATRNSSSPVKGSNGKRQLLGVLKEAFQGESKARPVQFKSYQGGEQRKFSNIEEVPAPLKLRKSLPASSTTTDPTDSDQRSGDEESPGFKLAAPRFRPPTRGDHELSTILSGESSSAASSELSSDVTQSTVTQSTVLTRDSENSSKPHTTHPPGLKRRLTKHSDLVSVLSLPDDSTIPNAIKNHRSRPSLRKRRSASGHATAQELLREFVDDENLYGRELKTLVDGVVPVLLSHVVSGTDAAELFGPSLLPSGEIPETVTKSVVNMGVALEKLRSAHKKAPSSDIRKMAHWAHGVVPMYSSYLSAWRLGFDDIVVNLAPAADGIHDDESLLAALPRNEKGDVLNDNGEQVAVAYLLKRPLIRVKQLARLFKCVDALVSSTDTRELLQDFESLQNKARRRYKEEVARAVDEEAALTDKSRCRSLETLDSLPGVTIDPNRQVSAKDVFSLSLSHSNSQRLDCQVELVHRDNQKDASDQGDLLIREIGEGRRSYLLFPPLAMSEISARTGDSHFDMVIMIRGTSATGSGSMWREFITLRADNEDQILDWLDILPLQPVPPLKIGPETSGAFPKPSTPSTPPRRHSRQPSMATPSPGDSPRSPIAKDVCTSTPPSVAAKKAMPLRYRPRASTAERDPSPAASVDPDKTPTKGHHQGHSLHEDRGRPLDEAMPEKQHERQQPMSGPAPIPSPEDGALSPSTSPSPPPPPPPIHRTLGTSPETGGGPSTKSAPSLPHPTDGHAHDRLQRRGSSPLKHEYLPSDQSSDSAAYSTDETDAESSDDEMEGLDIPETELGISIRGEEAHASPYHAAPGFMMDSACSLTPSNSASQVGGLHGSKTAANDQASCFMARISRWSDKGEWKDMSNDPCAIIVRDGLIEAFALRAAGAGPNDAEPPLVALDLTPLVLIRQSTTVDLEIRSSVQPHSRLYKSHRAGNFRFRCFVAPDCYNLYMSVHQARLNNQRFIQLANEARFKSFGQRRQRSVKRDGDGDGDGDGNSSSNGDGDGDGDGSRRRRTWYGRKNSYRSAVRAPSQSQDGASTTPSSSPSASSFLKRLTKNGNLSFNIARSSLNRRSRASSSNGSGGNSLYTSRSSSASGTSPRSPSVSVESSGHRPGSVDPESIRVRLHLLVPPAKWEDYGNCSLKITRPPPGWRQALRADHGLEKRITVTTLPRKESDEAKTVLDAVLGSGCFSAMGSRGIVCGVWEEVRNGDGVVGMVPETGATGGNIKKWCFQFANAAEANGVLRLVHQEVLRA</sequence>
<feature type="compositionally biased region" description="Polar residues" evidence="1">
    <location>
        <begin position="1417"/>
        <end position="1426"/>
    </location>
</feature>
<dbReference type="Pfam" id="PF24345">
    <property type="entry name" value="PH_24"/>
    <property type="match status" value="1"/>
</dbReference>
<dbReference type="EMBL" id="SRPY01000587">
    <property type="protein sequence ID" value="KAG5920922.1"/>
    <property type="molecule type" value="Genomic_DNA"/>
</dbReference>
<feature type="compositionally biased region" description="Basic and acidic residues" evidence="1">
    <location>
        <begin position="293"/>
        <end position="306"/>
    </location>
</feature>
<feature type="compositionally biased region" description="Basic and acidic residues" evidence="1">
    <location>
        <begin position="1315"/>
        <end position="1336"/>
    </location>
</feature>
<feature type="compositionally biased region" description="Basic residues" evidence="1">
    <location>
        <begin position="166"/>
        <end position="180"/>
    </location>
</feature>
<feature type="domain" description="PH" evidence="3">
    <location>
        <begin position="1076"/>
        <end position="1218"/>
    </location>
</feature>
<evidence type="ECO:0008006" key="7">
    <source>
        <dbReference type="Google" id="ProtNLM"/>
    </source>
</evidence>
<feature type="compositionally biased region" description="Basic and acidic residues" evidence="1">
    <location>
        <begin position="433"/>
        <end position="443"/>
    </location>
</feature>
<feature type="compositionally biased region" description="Pro residues" evidence="1">
    <location>
        <begin position="1358"/>
        <end position="1368"/>
    </location>
</feature>
<reference evidence="5" key="1">
    <citation type="journal article" date="2020" name="bioRxiv">
        <title>Whole genome comparisons of ergot fungi reveals the divergence and evolution of species within the genus Claviceps are the result of varying mechanisms driving genome evolution and host range expansion.</title>
        <authorList>
            <person name="Wyka S.A."/>
            <person name="Mondo S.J."/>
            <person name="Liu M."/>
            <person name="Dettman J."/>
            <person name="Nalam V."/>
            <person name="Broders K.D."/>
        </authorList>
    </citation>
    <scope>NUCLEOTIDE SEQUENCE</scope>
    <source>
        <strain evidence="5">CCC 489</strain>
    </source>
</reference>
<dbReference type="Proteomes" id="UP000811619">
    <property type="component" value="Unassembled WGS sequence"/>
</dbReference>
<feature type="compositionally biased region" description="Basic and acidic residues" evidence="1">
    <location>
        <begin position="263"/>
        <end position="273"/>
    </location>
</feature>
<feature type="compositionally biased region" description="Basic and acidic residues" evidence="1">
    <location>
        <begin position="561"/>
        <end position="596"/>
    </location>
</feature>
<feature type="region of interest" description="Disordered" evidence="1">
    <location>
        <begin position="838"/>
        <end position="860"/>
    </location>
</feature>
<accession>A0A8K0NJL1</accession>
<keyword evidence="6" id="KW-1185">Reference proteome</keyword>
<dbReference type="Pfam" id="PF24340">
    <property type="entry name" value="DH_2"/>
    <property type="match status" value="1"/>
</dbReference>
<feature type="region of interest" description="Disordered" evidence="1">
    <location>
        <begin position="1632"/>
        <end position="1707"/>
    </location>
</feature>